<feature type="transmembrane region" description="Helical" evidence="6">
    <location>
        <begin position="124"/>
        <end position="142"/>
    </location>
</feature>
<keyword evidence="2 6" id="KW-0812">Transmembrane</keyword>
<keyword evidence="3 6" id="KW-1133">Transmembrane helix</keyword>
<dbReference type="PANTHER" id="PTHR10231">
    <property type="entry name" value="NUCLEOTIDE-SUGAR TRANSMEMBRANE TRANSPORTER"/>
    <property type="match status" value="1"/>
</dbReference>
<dbReference type="InterPro" id="IPR037185">
    <property type="entry name" value="EmrE-like"/>
</dbReference>
<feature type="transmembrane region" description="Helical" evidence="6">
    <location>
        <begin position="262"/>
        <end position="281"/>
    </location>
</feature>
<organism evidence="8 9">
    <name type="scientific">Phytophthora kernoviae</name>
    <dbReference type="NCBI Taxonomy" id="325452"/>
    <lineage>
        <taxon>Eukaryota</taxon>
        <taxon>Sar</taxon>
        <taxon>Stramenopiles</taxon>
        <taxon>Oomycota</taxon>
        <taxon>Peronosporomycetes</taxon>
        <taxon>Peronosporales</taxon>
        <taxon>Peronosporaceae</taxon>
        <taxon>Phytophthora</taxon>
    </lineage>
</organism>
<evidence type="ECO:0000313" key="8">
    <source>
        <dbReference type="EMBL" id="RLN73016.1"/>
    </source>
</evidence>
<feature type="compositionally biased region" description="Acidic residues" evidence="5">
    <location>
        <begin position="353"/>
        <end position="364"/>
    </location>
</feature>
<evidence type="ECO:0000256" key="2">
    <source>
        <dbReference type="ARBA" id="ARBA00022692"/>
    </source>
</evidence>
<dbReference type="Pfam" id="PF04142">
    <property type="entry name" value="Nuc_sug_transp"/>
    <property type="match status" value="1"/>
</dbReference>
<dbReference type="EMBL" id="MBDN02000912">
    <property type="protein sequence ID" value="RLN73016.1"/>
    <property type="molecule type" value="Genomic_DNA"/>
</dbReference>
<reference evidence="9 10" key="1">
    <citation type="submission" date="2018-07" db="EMBL/GenBank/DDBJ databases">
        <title>Genome sequencing of oomycete isolates from Chile give support for New Zealand origin for Phytophthora kernoviae and make available the first Nothophytophthora sp. genome.</title>
        <authorList>
            <person name="Studholme D.J."/>
            <person name="Sanfuentes E."/>
            <person name="Panda P."/>
            <person name="Hill R."/>
            <person name="Sambles C."/>
            <person name="Grant M."/>
            <person name="Williams N.M."/>
            <person name="Mcdougal R.L."/>
        </authorList>
    </citation>
    <scope>NUCLEOTIDE SEQUENCE [LARGE SCALE GENOMIC DNA]</scope>
    <source>
        <strain evidence="7">Chile2</strain>
        <strain evidence="8">Chile4</strain>
    </source>
</reference>
<gene>
    <name evidence="7" type="ORF">BBI17_009597</name>
    <name evidence="8" type="ORF">BBO99_00009595</name>
</gene>
<dbReference type="Proteomes" id="UP000285624">
    <property type="component" value="Unassembled WGS sequence"/>
</dbReference>
<feature type="transmembrane region" description="Helical" evidence="6">
    <location>
        <begin position="186"/>
        <end position="210"/>
    </location>
</feature>
<dbReference type="Proteomes" id="UP000285883">
    <property type="component" value="Unassembled WGS sequence"/>
</dbReference>
<feature type="transmembrane region" description="Helical" evidence="6">
    <location>
        <begin position="314"/>
        <end position="332"/>
    </location>
</feature>
<dbReference type="InterPro" id="IPR007271">
    <property type="entry name" value="Nuc_sug_transpt"/>
</dbReference>
<evidence type="ECO:0000313" key="10">
    <source>
        <dbReference type="Proteomes" id="UP000285883"/>
    </source>
</evidence>
<keyword evidence="4 6" id="KW-0472">Membrane</keyword>
<evidence type="ECO:0000256" key="1">
    <source>
        <dbReference type="ARBA" id="ARBA00004141"/>
    </source>
</evidence>
<dbReference type="EMBL" id="MAYM02002175">
    <property type="protein sequence ID" value="RLN02615.1"/>
    <property type="molecule type" value="Genomic_DNA"/>
</dbReference>
<evidence type="ECO:0000256" key="4">
    <source>
        <dbReference type="ARBA" id="ARBA00023136"/>
    </source>
</evidence>
<accession>A0A3R7J257</accession>
<dbReference type="AlphaFoldDB" id="A0A3R7J257"/>
<protein>
    <recommendedName>
        <fullName evidence="11">EamA domain-containing protein</fullName>
    </recommendedName>
</protein>
<feature type="transmembrane region" description="Helical" evidence="6">
    <location>
        <begin position="290"/>
        <end position="308"/>
    </location>
</feature>
<proteinExistence type="predicted"/>
<evidence type="ECO:0000313" key="7">
    <source>
        <dbReference type="EMBL" id="RLN02615.1"/>
    </source>
</evidence>
<dbReference type="GO" id="GO:0000139">
    <property type="term" value="C:Golgi membrane"/>
    <property type="evidence" value="ECO:0007669"/>
    <property type="project" value="InterPro"/>
</dbReference>
<feature type="transmembrane region" description="Helical" evidence="6">
    <location>
        <begin position="97"/>
        <end position="118"/>
    </location>
</feature>
<comment type="subcellular location">
    <subcellularLocation>
        <location evidence="1">Membrane</location>
        <topology evidence="1">Multi-pass membrane protein</topology>
    </subcellularLocation>
</comment>
<evidence type="ECO:0000313" key="9">
    <source>
        <dbReference type="Proteomes" id="UP000285624"/>
    </source>
</evidence>
<feature type="transmembrane region" description="Helical" evidence="6">
    <location>
        <begin position="20"/>
        <end position="37"/>
    </location>
</feature>
<evidence type="ECO:0000256" key="5">
    <source>
        <dbReference type="SAM" id="MobiDB-lite"/>
    </source>
</evidence>
<dbReference type="SUPFAM" id="SSF103481">
    <property type="entry name" value="Multidrug resistance efflux transporter EmrE"/>
    <property type="match status" value="2"/>
</dbReference>
<evidence type="ECO:0000256" key="3">
    <source>
        <dbReference type="ARBA" id="ARBA00022989"/>
    </source>
</evidence>
<evidence type="ECO:0000256" key="6">
    <source>
        <dbReference type="SAM" id="Phobius"/>
    </source>
</evidence>
<evidence type="ECO:0008006" key="11">
    <source>
        <dbReference type="Google" id="ProtNLM"/>
    </source>
</evidence>
<feature type="region of interest" description="Disordered" evidence="5">
    <location>
        <begin position="353"/>
        <end position="379"/>
    </location>
</feature>
<sequence length="379" mass="41625">MRSSHPSNMPAPLGLETKTQRGIFVTYMSLWVSYGLLNELAKRQSVRFNSACAVVLQSFLKLLLASYMFLTADAQGGEFLGNKLRYMMSQVQENRRLLLLYFIPSGLYVVYDVLSYVNLRAFDAATYFLLLQFRLVITGILHQMMFKKRLNRNQWVSLGVTTVGCAIKTLGQQDPHATAKTDGPTLMAYGLLIVQMLSSTFAGVYNEVLLKKQAAIPVNLQNVFMYVDSIVCTMGMLVFGLTGQTAEEALTMDNVRVLFSPYVLPMVLIMSMIGVVTSLFLKNLDSVRKAIASALELVFLPLLSAVLFGQPLTLYTVIAVCFVGFGVYIYSLPVETTGTGGLPVYTKVASGEGVEEKDDVDDVDAVSTASESTTSSKVA</sequence>
<feature type="compositionally biased region" description="Low complexity" evidence="5">
    <location>
        <begin position="365"/>
        <end position="379"/>
    </location>
</feature>
<comment type="caution">
    <text evidence="8">The sequence shown here is derived from an EMBL/GenBank/DDBJ whole genome shotgun (WGS) entry which is preliminary data.</text>
</comment>
<name>A0A3R7J257_9STRA</name>
<feature type="transmembrane region" description="Helical" evidence="6">
    <location>
        <begin position="222"/>
        <end position="242"/>
    </location>
</feature>
<dbReference type="GO" id="GO:0015165">
    <property type="term" value="F:pyrimidine nucleotide-sugar transmembrane transporter activity"/>
    <property type="evidence" value="ECO:0007669"/>
    <property type="project" value="InterPro"/>
</dbReference>
<keyword evidence="9" id="KW-1185">Reference proteome</keyword>